<dbReference type="Pfam" id="PF00768">
    <property type="entry name" value="Peptidase_S11"/>
    <property type="match status" value="1"/>
</dbReference>
<organism evidence="11 12">
    <name type="scientific">Hungatella hathewayi</name>
    <dbReference type="NCBI Taxonomy" id="154046"/>
    <lineage>
        <taxon>Bacteria</taxon>
        <taxon>Bacillati</taxon>
        <taxon>Bacillota</taxon>
        <taxon>Clostridia</taxon>
        <taxon>Lachnospirales</taxon>
        <taxon>Lachnospiraceae</taxon>
        <taxon>Hungatella</taxon>
    </lineage>
</organism>
<evidence type="ECO:0000313" key="12">
    <source>
        <dbReference type="Proteomes" id="UP000095651"/>
    </source>
</evidence>
<keyword evidence="2" id="KW-0732">Signal</keyword>
<dbReference type="PRINTS" id="PR00725">
    <property type="entry name" value="DADACBPTASE1"/>
</dbReference>
<sequence>MKKKITMKAGCAFLCVTMLSGCSSFKKLDNPYDFAQRTALYEGTTLSDRAESFAHNLCVVTADTPSTDQAVTAEAAAVFDLSDKTVIFGKNPFEKLYPASITKTMTALLAIKYGNLSDEVTVPEEAVITESGATLCGIKPGDKLTMEQLLYGLMLPSGNDAGAAIAVHMDGSIEKFADRMNEEARKLGATGTHFVNPHGLNDENHYTTAYDLYLIFNEAMKYPDFRKVIGTSSYDAVYASASGDTLTKTWKQSNWYMTGERDMPEGLTALGGKTGTTKAAGSCLIMGSSGSSGMEYISVVLKAPDRTGLYDNMSNILNKIVD</sequence>
<evidence type="ECO:0000259" key="10">
    <source>
        <dbReference type="Pfam" id="PF00768"/>
    </source>
</evidence>
<name>A0A173XGM0_9FIRM</name>
<dbReference type="PANTHER" id="PTHR21581">
    <property type="entry name" value="D-ALANYL-D-ALANINE CARBOXYPEPTIDASE"/>
    <property type="match status" value="1"/>
</dbReference>
<evidence type="ECO:0000313" key="11">
    <source>
        <dbReference type="EMBL" id="CUN51012.1"/>
    </source>
</evidence>
<evidence type="ECO:0000256" key="7">
    <source>
        <dbReference type="PIRSR" id="PIRSR618044-1"/>
    </source>
</evidence>
<dbReference type="GO" id="GO:0009002">
    <property type="term" value="F:serine-type D-Ala-D-Ala carboxypeptidase activity"/>
    <property type="evidence" value="ECO:0007669"/>
    <property type="project" value="UniProtKB-EC"/>
</dbReference>
<feature type="active site" description="Acyl-ester intermediate" evidence="7">
    <location>
        <position position="100"/>
    </location>
</feature>
<dbReference type="AlphaFoldDB" id="A0A173XGM0"/>
<dbReference type="GO" id="GO:0006508">
    <property type="term" value="P:proteolysis"/>
    <property type="evidence" value="ECO:0007669"/>
    <property type="project" value="InterPro"/>
</dbReference>
<keyword evidence="11" id="KW-0645">Protease</keyword>
<dbReference type="EMBL" id="CYZE01000001">
    <property type="protein sequence ID" value="CUN51012.1"/>
    <property type="molecule type" value="Genomic_DNA"/>
</dbReference>
<keyword evidence="5" id="KW-0573">Peptidoglycan synthesis</keyword>
<dbReference type="InterPro" id="IPR018044">
    <property type="entry name" value="Peptidase_S11"/>
</dbReference>
<evidence type="ECO:0000256" key="4">
    <source>
        <dbReference type="ARBA" id="ARBA00022960"/>
    </source>
</evidence>
<evidence type="ECO:0000256" key="5">
    <source>
        <dbReference type="ARBA" id="ARBA00022984"/>
    </source>
</evidence>
<reference evidence="11 12" key="1">
    <citation type="submission" date="2015-09" db="EMBL/GenBank/DDBJ databases">
        <authorList>
            <consortium name="Pathogen Informatics"/>
        </authorList>
    </citation>
    <scope>NUCLEOTIDE SEQUENCE [LARGE SCALE GENOMIC DNA]</scope>
    <source>
        <strain evidence="11 12">2789STDY5608850</strain>
    </source>
</reference>
<keyword evidence="4" id="KW-0133">Cell shape</keyword>
<protein>
    <submittedName>
        <fullName evidence="11">Peptidase S11 D-alanyl-D-alanine carboxypeptidase 1</fullName>
        <ecNumber evidence="11">3.4.16.4</ecNumber>
    </submittedName>
</protein>
<dbReference type="PROSITE" id="PS51257">
    <property type="entry name" value="PROKAR_LIPOPROTEIN"/>
    <property type="match status" value="1"/>
</dbReference>
<dbReference type="GO" id="GO:0071555">
    <property type="term" value="P:cell wall organization"/>
    <property type="evidence" value="ECO:0007669"/>
    <property type="project" value="UniProtKB-KW"/>
</dbReference>
<dbReference type="Proteomes" id="UP000095651">
    <property type="component" value="Unassembled WGS sequence"/>
</dbReference>
<dbReference type="GO" id="GO:0009252">
    <property type="term" value="P:peptidoglycan biosynthetic process"/>
    <property type="evidence" value="ECO:0007669"/>
    <property type="project" value="UniProtKB-KW"/>
</dbReference>
<evidence type="ECO:0000256" key="1">
    <source>
        <dbReference type="ARBA" id="ARBA00007164"/>
    </source>
</evidence>
<keyword evidence="6" id="KW-0961">Cell wall biogenesis/degradation</keyword>
<dbReference type="InterPro" id="IPR001967">
    <property type="entry name" value="Peptidase_S11_N"/>
</dbReference>
<comment type="similarity">
    <text evidence="1 9">Belongs to the peptidase S11 family.</text>
</comment>
<evidence type="ECO:0000256" key="8">
    <source>
        <dbReference type="PIRSR" id="PIRSR618044-2"/>
    </source>
</evidence>
<dbReference type="SUPFAM" id="SSF56601">
    <property type="entry name" value="beta-lactamase/transpeptidase-like"/>
    <property type="match status" value="1"/>
</dbReference>
<evidence type="ECO:0000256" key="9">
    <source>
        <dbReference type="RuleBase" id="RU004016"/>
    </source>
</evidence>
<dbReference type="Gene3D" id="3.40.710.10">
    <property type="entry name" value="DD-peptidase/beta-lactamase superfamily"/>
    <property type="match status" value="1"/>
</dbReference>
<feature type="domain" description="Peptidase S11 D-alanyl-D-alanine carboxypeptidase A N-terminal" evidence="10">
    <location>
        <begin position="67"/>
        <end position="304"/>
    </location>
</feature>
<gene>
    <name evidence="11" type="primary">dacB_1</name>
    <name evidence="11" type="ORF">ERS852407_00411</name>
</gene>
<keyword evidence="3 11" id="KW-0378">Hydrolase</keyword>
<accession>A0A173XGM0</accession>
<evidence type="ECO:0000256" key="2">
    <source>
        <dbReference type="ARBA" id="ARBA00022729"/>
    </source>
</evidence>
<dbReference type="PANTHER" id="PTHR21581:SF33">
    <property type="entry name" value="D-ALANYL-D-ALANINE CARBOXYPEPTIDASE DACB"/>
    <property type="match status" value="1"/>
</dbReference>
<evidence type="ECO:0000256" key="6">
    <source>
        <dbReference type="ARBA" id="ARBA00023316"/>
    </source>
</evidence>
<feature type="active site" evidence="7">
    <location>
        <position position="157"/>
    </location>
</feature>
<dbReference type="GO" id="GO:0008360">
    <property type="term" value="P:regulation of cell shape"/>
    <property type="evidence" value="ECO:0007669"/>
    <property type="project" value="UniProtKB-KW"/>
</dbReference>
<feature type="binding site" evidence="8">
    <location>
        <position position="273"/>
    </location>
    <ligand>
        <name>substrate</name>
    </ligand>
</feature>
<dbReference type="InterPro" id="IPR012338">
    <property type="entry name" value="Beta-lactam/transpept-like"/>
</dbReference>
<evidence type="ECO:0000256" key="3">
    <source>
        <dbReference type="ARBA" id="ARBA00022801"/>
    </source>
</evidence>
<keyword evidence="11" id="KW-0121">Carboxypeptidase</keyword>
<proteinExistence type="inferred from homology"/>
<dbReference type="EC" id="3.4.16.4" evidence="11"/>
<feature type="active site" description="Proton acceptor" evidence="7">
    <location>
        <position position="103"/>
    </location>
</feature>